<dbReference type="InterPro" id="IPR036388">
    <property type="entry name" value="WH-like_DNA-bd_sf"/>
</dbReference>
<protein>
    <submittedName>
        <fullName evidence="2">HTH_38 domain-containing protein</fullName>
    </submittedName>
</protein>
<proteinExistence type="predicted"/>
<evidence type="ECO:0000313" key="2">
    <source>
        <dbReference type="WBParaSite" id="Hba_05193"/>
    </source>
</evidence>
<dbReference type="Proteomes" id="UP000095283">
    <property type="component" value="Unplaced"/>
</dbReference>
<dbReference type="AlphaFoldDB" id="A0A1I7WJJ4"/>
<evidence type="ECO:0000313" key="1">
    <source>
        <dbReference type="Proteomes" id="UP000095283"/>
    </source>
</evidence>
<accession>A0A1I7WJJ4</accession>
<reference evidence="2" key="1">
    <citation type="submission" date="2016-11" db="UniProtKB">
        <authorList>
            <consortium name="WormBaseParasite"/>
        </authorList>
    </citation>
    <scope>IDENTIFICATION</scope>
</reference>
<dbReference type="WBParaSite" id="Hba_05193">
    <property type="protein sequence ID" value="Hba_05193"/>
    <property type="gene ID" value="Hba_05193"/>
</dbReference>
<name>A0A1I7WJJ4_HETBA</name>
<dbReference type="Gene3D" id="1.10.10.10">
    <property type="entry name" value="Winged helix-like DNA-binding domain superfamily/Winged helix DNA-binding domain"/>
    <property type="match status" value="1"/>
</dbReference>
<organism evidence="1 2">
    <name type="scientific">Heterorhabditis bacteriophora</name>
    <name type="common">Entomopathogenic nematode worm</name>
    <dbReference type="NCBI Taxonomy" id="37862"/>
    <lineage>
        <taxon>Eukaryota</taxon>
        <taxon>Metazoa</taxon>
        <taxon>Ecdysozoa</taxon>
        <taxon>Nematoda</taxon>
        <taxon>Chromadorea</taxon>
        <taxon>Rhabditida</taxon>
        <taxon>Rhabditina</taxon>
        <taxon>Rhabditomorpha</taxon>
        <taxon>Strongyloidea</taxon>
        <taxon>Heterorhabditidae</taxon>
        <taxon>Heterorhabditis</taxon>
    </lineage>
</organism>
<keyword evidence="1" id="KW-1185">Reference proteome</keyword>
<sequence length="88" mass="10071">MGRASTWSLHERDQIKVLSTTGYMVKQIADLNDRGKRTILRTASNRTTNIVGIRRACGIDASDFYCVRMPNKCVNIVLLRIKKFIRLT</sequence>